<sequence length="220" mass="24653">MAGFEYNATPYALRRAYANVLSANVSAEDRRFLMGHKTNSDIYSHYHSAISMVNVQEIFRGIRASNATKMHGLSLNRVQQTPQHISKEGWQRVQQDPEIAKEVLKTPQTTSDLQKLYGSISAAVRACDPRIEGLVEATARLKNRRRVLIGTIDQEEYRMAFAGHHPQKSPIPYSESESMSGHTSLEDAFIQALEVAPGEEAILSLDNRDIIDAVDSRRGR</sequence>
<dbReference type="PANTHER" id="PTHR37535:SF3">
    <property type="entry name" value="FLUG DOMAIN-CONTAINING PROTEIN"/>
    <property type="match status" value="1"/>
</dbReference>
<proteinExistence type="predicted"/>
<gene>
    <name evidence="1" type="ORF">BP5553_08090</name>
</gene>
<dbReference type="AlphaFoldDB" id="A0A370TFP7"/>
<dbReference type="Proteomes" id="UP000254866">
    <property type="component" value="Unassembled WGS sequence"/>
</dbReference>
<organism evidence="1 2">
    <name type="scientific">Venustampulla echinocandica</name>
    <dbReference type="NCBI Taxonomy" id="2656787"/>
    <lineage>
        <taxon>Eukaryota</taxon>
        <taxon>Fungi</taxon>
        <taxon>Dikarya</taxon>
        <taxon>Ascomycota</taxon>
        <taxon>Pezizomycotina</taxon>
        <taxon>Leotiomycetes</taxon>
        <taxon>Helotiales</taxon>
        <taxon>Pleuroascaceae</taxon>
        <taxon>Venustampulla</taxon>
    </lineage>
</organism>
<dbReference type="STRING" id="2656787.A0A370TFP7"/>
<dbReference type="PANTHER" id="PTHR37535">
    <property type="entry name" value="FLUG DOMAIN PROTEIN"/>
    <property type="match status" value="1"/>
</dbReference>
<name>A0A370TFP7_9HELO</name>
<dbReference type="RefSeq" id="XP_031867004.1">
    <property type="nucleotide sequence ID" value="XM_032016713.1"/>
</dbReference>
<evidence type="ECO:0000313" key="2">
    <source>
        <dbReference type="Proteomes" id="UP000254866"/>
    </source>
</evidence>
<dbReference type="EMBL" id="NPIC01000008">
    <property type="protein sequence ID" value="RDL33722.1"/>
    <property type="molecule type" value="Genomic_DNA"/>
</dbReference>
<evidence type="ECO:0000313" key="1">
    <source>
        <dbReference type="EMBL" id="RDL33722.1"/>
    </source>
</evidence>
<reference evidence="1 2" key="1">
    <citation type="journal article" date="2018" name="IMA Fungus">
        <title>IMA Genome-F 9: Draft genome sequence of Annulohypoxylon stygium, Aspergillus mulundensis, Berkeleyomyces basicola (syn. Thielaviopsis basicola), Ceratocystis smalleyi, two Cercospora beticola strains, Coleophoma cylindrospora, Fusarium fracticaudum, Phialophora cf. hyalina, and Morchella septimelata.</title>
        <authorList>
            <person name="Wingfield B.D."/>
            <person name="Bills G.F."/>
            <person name="Dong Y."/>
            <person name="Huang W."/>
            <person name="Nel W.J."/>
            <person name="Swalarsk-Parry B.S."/>
            <person name="Vaghefi N."/>
            <person name="Wilken P.M."/>
            <person name="An Z."/>
            <person name="de Beer Z.W."/>
            <person name="De Vos L."/>
            <person name="Chen L."/>
            <person name="Duong T.A."/>
            <person name="Gao Y."/>
            <person name="Hammerbacher A."/>
            <person name="Kikkert J.R."/>
            <person name="Li Y."/>
            <person name="Li H."/>
            <person name="Li K."/>
            <person name="Li Q."/>
            <person name="Liu X."/>
            <person name="Ma X."/>
            <person name="Naidoo K."/>
            <person name="Pethybridge S.J."/>
            <person name="Sun J."/>
            <person name="Steenkamp E.T."/>
            <person name="van der Nest M.A."/>
            <person name="van Wyk S."/>
            <person name="Wingfield M.J."/>
            <person name="Xiong C."/>
            <person name="Yue Q."/>
            <person name="Zhang X."/>
        </authorList>
    </citation>
    <scope>NUCLEOTIDE SEQUENCE [LARGE SCALE GENOMIC DNA]</scope>
    <source>
        <strain evidence="1 2">BP 5553</strain>
    </source>
</reference>
<comment type="caution">
    <text evidence="1">The sequence shown here is derived from an EMBL/GenBank/DDBJ whole genome shotgun (WGS) entry which is preliminary data.</text>
</comment>
<keyword evidence="2" id="KW-1185">Reference proteome</keyword>
<dbReference type="OrthoDB" id="3533284at2759"/>
<dbReference type="InterPro" id="IPR021842">
    <property type="entry name" value="DUF3435"/>
</dbReference>
<dbReference type="GeneID" id="43600939"/>
<dbReference type="Pfam" id="PF11917">
    <property type="entry name" value="DUF3435"/>
    <property type="match status" value="1"/>
</dbReference>
<accession>A0A370TFP7</accession>
<protein>
    <submittedName>
        <fullName evidence="1">Uncharacterized protein</fullName>
    </submittedName>
</protein>